<keyword evidence="2" id="KW-0238">DNA-binding</keyword>
<dbReference type="InterPro" id="IPR000835">
    <property type="entry name" value="HTH_MarR-typ"/>
</dbReference>
<dbReference type="EMBL" id="FNCN01000010">
    <property type="protein sequence ID" value="SDH01324.1"/>
    <property type="molecule type" value="Genomic_DNA"/>
</dbReference>
<dbReference type="PRINTS" id="PR00598">
    <property type="entry name" value="HTHMARR"/>
</dbReference>
<feature type="domain" description="HTH marR-type" evidence="1">
    <location>
        <begin position="15"/>
        <end position="150"/>
    </location>
</feature>
<protein>
    <submittedName>
        <fullName evidence="2">DNA-binding transcriptional regulator, MarR family</fullName>
    </submittedName>
</protein>
<dbReference type="GO" id="GO:0006950">
    <property type="term" value="P:response to stress"/>
    <property type="evidence" value="ECO:0007669"/>
    <property type="project" value="TreeGrafter"/>
</dbReference>
<dbReference type="STRING" id="504805.SAMN05421505_110108"/>
<dbReference type="InterPro" id="IPR036390">
    <property type="entry name" value="WH_DNA-bd_sf"/>
</dbReference>
<dbReference type="GO" id="GO:0003700">
    <property type="term" value="F:DNA-binding transcription factor activity"/>
    <property type="evidence" value="ECO:0007669"/>
    <property type="project" value="InterPro"/>
</dbReference>
<name>A0A1G7YY29_9ACTN</name>
<sequence>MTTTTRAEAGTMSEQTGFAEALMGLTRLVQHVFADVSREHHVTPQQAQLLCRLLPGPVGVTELGRLLNLEKSSVSGLVDRVERRGLVVRVRDSRDRRTCRIALTPEGVKLANDSHEKLTERLETLAGPLSQEAKLGLTEVATQLIARYEDSR</sequence>
<dbReference type="PANTHER" id="PTHR33164:SF43">
    <property type="entry name" value="HTH-TYPE TRANSCRIPTIONAL REPRESSOR YETL"/>
    <property type="match status" value="1"/>
</dbReference>
<dbReference type="SMART" id="SM00347">
    <property type="entry name" value="HTH_MARR"/>
    <property type="match status" value="1"/>
</dbReference>
<dbReference type="InterPro" id="IPR039422">
    <property type="entry name" value="MarR/SlyA-like"/>
</dbReference>
<dbReference type="GO" id="GO:0003677">
    <property type="term" value="F:DNA binding"/>
    <property type="evidence" value="ECO:0007669"/>
    <property type="project" value="UniProtKB-KW"/>
</dbReference>
<evidence type="ECO:0000313" key="2">
    <source>
        <dbReference type="EMBL" id="SDH01324.1"/>
    </source>
</evidence>
<dbReference type="AlphaFoldDB" id="A0A1G7YY29"/>
<keyword evidence="3" id="KW-1185">Reference proteome</keyword>
<dbReference type="InterPro" id="IPR036388">
    <property type="entry name" value="WH-like_DNA-bd_sf"/>
</dbReference>
<proteinExistence type="predicted"/>
<dbReference type="Proteomes" id="UP000198923">
    <property type="component" value="Unassembled WGS sequence"/>
</dbReference>
<dbReference type="SUPFAM" id="SSF46785">
    <property type="entry name" value="Winged helix' DNA-binding domain"/>
    <property type="match status" value="1"/>
</dbReference>
<dbReference type="PROSITE" id="PS50995">
    <property type="entry name" value="HTH_MARR_2"/>
    <property type="match status" value="1"/>
</dbReference>
<accession>A0A1G7YY29</accession>
<dbReference type="Gene3D" id="1.10.10.10">
    <property type="entry name" value="Winged helix-like DNA-binding domain superfamily/Winged helix DNA-binding domain"/>
    <property type="match status" value="1"/>
</dbReference>
<dbReference type="RefSeq" id="WP_218125821.1">
    <property type="nucleotide sequence ID" value="NZ_FNCN01000010.1"/>
</dbReference>
<evidence type="ECO:0000313" key="3">
    <source>
        <dbReference type="Proteomes" id="UP000198923"/>
    </source>
</evidence>
<evidence type="ECO:0000259" key="1">
    <source>
        <dbReference type="PROSITE" id="PS50995"/>
    </source>
</evidence>
<gene>
    <name evidence="2" type="ORF">SAMN05421505_110108</name>
</gene>
<reference evidence="2 3" key="1">
    <citation type="submission" date="2016-10" db="EMBL/GenBank/DDBJ databases">
        <authorList>
            <person name="de Groot N.N."/>
        </authorList>
    </citation>
    <scope>NUCLEOTIDE SEQUENCE [LARGE SCALE GENOMIC DNA]</scope>
    <source>
        <strain evidence="2 3">CPCC 201354</strain>
    </source>
</reference>
<organism evidence="2 3">
    <name type="scientific">Sinosporangium album</name>
    <dbReference type="NCBI Taxonomy" id="504805"/>
    <lineage>
        <taxon>Bacteria</taxon>
        <taxon>Bacillati</taxon>
        <taxon>Actinomycetota</taxon>
        <taxon>Actinomycetes</taxon>
        <taxon>Streptosporangiales</taxon>
        <taxon>Streptosporangiaceae</taxon>
        <taxon>Sinosporangium</taxon>
    </lineage>
</organism>
<dbReference type="Pfam" id="PF12802">
    <property type="entry name" value="MarR_2"/>
    <property type="match status" value="1"/>
</dbReference>
<dbReference type="PANTHER" id="PTHR33164">
    <property type="entry name" value="TRANSCRIPTIONAL REGULATOR, MARR FAMILY"/>
    <property type="match status" value="1"/>
</dbReference>